<evidence type="ECO:0000256" key="3">
    <source>
        <dbReference type="ARBA" id="ARBA00023125"/>
    </source>
</evidence>
<dbReference type="AlphaFoldDB" id="A0A917C405"/>
<dbReference type="Pfam" id="PF03466">
    <property type="entry name" value="LysR_substrate"/>
    <property type="match status" value="1"/>
</dbReference>
<name>A0A917C405_9HYPH</name>
<dbReference type="PROSITE" id="PS50931">
    <property type="entry name" value="HTH_LYSR"/>
    <property type="match status" value="1"/>
</dbReference>
<dbReference type="Proteomes" id="UP000606044">
    <property type="component" value="Unassembled WGS sequence"/>
</dbReference>
<dbReference type="InterPro" id="IPR058163">
    <property type="entry name" value="LysR-type_TF_proteobact-type"/>
</dbReference>
<dbReference type="Gene3D" id="1.10.10.10">
    <property type="entry name" value="Winged helix-like DNA-binding domain superfamily/Winged helix DNA-binding domain"/>
    <property type="match status" value="1"/>
</dbReference>
<dbReference type="Pfam" id="PF00126">
    <property type="entry name" value="HTH_1"/>
    <property type="match status" value="1"/>
</dbReference>
<keyword evidence="7" id="KW-1185">Reference proteome</keyword>
<dbReference type="SUPFAM" id="SSF53850">
    <property type="entry name" value="Periplasmic binding protein-like II"/>
    <property type="match status" value="1"/>
</dbReference>
<evidence type="ECO:0000313" key="7">
    <source>
        <dbReference type="Proteomes" id="UP000606044"/>
    </source>
</evidence>
<evidence type="ECO:0000256" key="2">
    <source>
        <dbReference type="ARBA" id="ARBA00023015"/>
    </source>
</evidence>
<keyword evidence="3" id="KW-0238">DNA-binding</keyword>
<reference evidence="6" key="1">
    <citation type="journal article" date="2014" name="Int. J. Syst. Evol. Microbiol.">
        <title>Complete genome sequence of Corynebacterium casei LMG S-19264T (=DSM 44701T), isolated from a smear-ripened cheese.</title>
        <authorList>
            <consortium name="US DOE Joint Genome Institute (JGI-PGF)"/>
            <person name="Walter F."/>
            <person name="Albersmeier A."/>
            <person name="Kalinowski J."/>
            <person name="Ruckert C."/>
        </authorList>
    </citation>
    <scope>NUCLEOTIDE SEQUENCE</scope>
    <source>
        <strain evidence="6">CCM 7897</strain>
    </source>
</reference>
<organism evidence="6 7">
    <name type="scientific">Azorhizobium oxalatiphilum</name>
    <dbReference type="NCBI Taxonomy" id="980631"/>
    <lineage>
        <taxon>Bacteria</taxon>
        <taxon>Pseudomonadati</taxon>
        <taxon>Pseudomonadota</taxon>
        <taxon>Alphaproteobacteria</taxon>
        <taxon>Hyphomicrobiales</taxon>
        <taxon>Xanthobacteraceae</taxon>
        <taxon>Azorhizobium</taxon>
    </lineage>
</organism>
<keyword evidence="2" id="KW-0805">Transcription regulation</keyword>
<protein>
    <submittedName>
        <fullName evidence="6">LysR family transcriptional regulator</fullName>
    </submittedName>
</protein>
<dbReference type="CDD" id="cd08472">
    <property type="entry name" value="PBP2_CrgA_like_3"/>
    <property type="match status" value="1"/>
</dbReference>
<dbReference type="InterPro" id="IPR005119">
    <property type="entry name" value="LysR_subst-bd"/>
</dbReference>
<reference evidence="6" key="2">
    <citation type="submission" date="2020-09" db="EMBL/GenBank/DDBJ databases">
        <authorList>
            <person name="Sun Q."/>
            <person name="Sedlacek I."/>
        </authorList>
    </citation>
    <scope>NUCLEOTIDE SEQUENCE</scope>
    <source>
        <strain evidence="6">CCM 7897</strain>
    </source>
</reference>
<dbReference type="GO" id="GO:0043565">
    <property type="term" value="F:sequence-specific DNA binding"/>
    <property type="evidence" value="ECO:0007669"/>
    <property type="project" value="TreeGrafter"/>
</dbReference>
<dbReference type="Gene3D" id="3.40.190.290">
    <property type="match status" value="1"/>
</dbReference>
<dbReference type="RefSeq" id="WP_188580703.1">
    <property type="nucleotide sequence ID" value="NZ_BMCT01000005.1"/>
</dbReference>
<dbReference type="InterPro" id="IPR000847">
    <property type="entry name" value="LysR_HTH_N"/>
</dbReference>
<dbReference type="FunFam" id="1.10.10.10:FF:000001">
    <property type="entry name" value="LysR family transcriptional regulator"/>
    <property type="match status" value="1"/>
</dbReference>
<accession>A0A917C405</accession>
<dbReference type="PANTHER" id="PTHR30537:SF72">
    <property type="entry name" value="LYSR FAMILY TRANSCRIPTIONAL REGULATOR"/>
    <property type="match status" value="1"/>
</dbReference>
<dbReference type="SUPFAM" id="SSF46785">
    <property type="entry name" value="Winged helix' DNA-binding domain"/>
    <property type="match status" value="1"/>
</dbReference>
<sequence>MDQVLALRTFVRIVEAGSLVKAAGSLNLPRSTVSKLLQDLEDHLGSRLISRSTRAATITTEGAAYYRYAVRLLSDLDEMDAAVRGSTLKPTGRLRVDVGSSLANLILIPELPGFLARYPEIELSLGVSDRTADLVSEGIDCVIRGGPLTDSALIARTLGQLPYVTCATPGYLDANGTPHDLSDLRTLRSIGYFSAATASTFPLRFRRDGAPDELRLAQSISVNESTAHMTALLTGLGIGQTFEFVARPYLQDGRLREILGPYRPAPHPLHLIYHPSRKQNARVRAFCDWAVGLFARIEQPHTSPPDTSATDVAVERTMQRSTA</sequence>
<dbReference type="GO" id="GO:0003700">
    <property type="term" value="F:DNA-binding transcription factor activity"/>
    <property type="evidence" value="ECO:0007669"/>
    <property type="project" value="InterPro"/>
</dbReference>
<dbReference type="InterPro" id="IPR036388">
    <property type="entry name" value="WH-like_DNA-bd_sf"/>
</dbReference>
<feature type="domain" description="HTH lysR-type" evidence="5">
    <location>
        <begin position="1"/>
        <end position="59"/>
    </location>
</feature>
<comment type="similarity">
    <text evidence="1">Belongs to the LysR transcriptional regulatory family.</text>
</comment>
<dbReference type="InterPro" id="IPR036390">
    <property type="entry name" value="WH_DNA-bd_sf"/>
</dbReference>
<dbReference type="PANTHER" id="PTHR30537">
    <property type="entry name" value="HTH-TYPE TRANSCRIPTIONAL REGULATOR"/>
    <property type="match status" value="1"/>
</dbReference>
<gene>
    <name evidence="6" type="ORF">GCM10007301_33780</name>
</gene>
<evidence type="ECO:0000256" key="1">
    <source>
        <dbReference type="ARBA" id="ARBA00009437"/>
    </source>
</evidence>
<comment type="caution">
    <text evidence="6">The sequence shown here is derived from an EMBL/GenBank/DDBJ whole genome shotgun (WGS) entry which is preliminary data.</text>
</comment>
<dbReference type="EMBL" id="BMCT01000005">
    <property type="protein sequence ID" value="GGF71278.1"/>
    <property type="molecule type" value="Genomic_DNA"/>
</dbReference>
<keyword evidence="4" id="KW-0804">Transcription</keyword>
<evidence type="ECO:0000256" key="4">
    <source>
        <dbReference type="ARBA" id="ARBA00023163"/>
    </source>
</evidence>
<proteinExistence type="inferred from homology"/>
<evidence type="ECO:0000259" key="5">
    <source>
        <dbReference type="PROSITE" id="PS50931"/>
    </source>
</evidence>
<evidence type="ECO:0000313" key="6">
    <source>
        <dbReference type="EMBL" id="GGF71278.1"/>
    </source>
</evidence>
<dbReference type="GO" id="GO:0006351">
    <property type="term" value="P:DNA-templated transcription"/>
    <property type="evidence" value="ECO:0007669"/>
    <property type="project" value="TreeGrafter"/>
</dbReference>